<dbReference type="InterPro" id="IPR011909">
    <property type="entry name" value="GlrX_NrdH"/>
</dbReference>
<keyword evidence="7" id="KW-0676">Redox-active center</keyword>
<feature type="domain" description="Glutaredoxin" evidence="8">
    <location>
        <begin position="5"/>
        <end position="56"/>
    </location>
</feature>
<dbReference type="PANTHER" id="PTHR34386:SF1">
    <property type="entry name" value="GLUTAREDOXIN-LIKE PROTEIN NRDH"/>
    <property type="match status" value="1"/>
</dbReference>
<keyword evidence="4" id="KW-0813">Transport</keyword>
<evidence type="ECO:0000256" key="1">
    <source>
        <dbReference type="ARBA" id="ARBA00002292"/>
    </source>
</evidence>
<sequence>MKNLTIYTKNGCIQCRMTERFLKEHGIPYVEHNIDQEPEYIDYLKAKGYQATPVVETADTSFFGFRPDQLRQSAS</sequence>
<dbReference type="GO" id="GO:0009055">
    <property type="term" value="F:electron transfer activity"/>
    <property type="evidence" value="ECO:0007669"/>
    <property type="project" value="TreeGrafter"/>
</dbReference>
<evidence type="ECO:0000256" key="5">
    <source>
        <dbReference type="ARBA" id="ARBA00022982"/>
    </source>
</evidence>
<dbReference type="CDD" id="cd02976">
    <property type="entry name" value="NrdH"/>
    <property type="match status" value="1"/>
</dbReference>
<dbReference type="EMBL" id="LT634362">
    <property type="protein sequence ID" value="SFZ87757.1"/>
    <property type="molecule type" value="Genomic_DNA"/>
</dbReference>
<dbReference type="NCBIfam" id="TIGR02194">
    <property type="entry name" value="GlrX_NrdH"/>
    <property type="match status" value="1"/>
</dbReference>
<dbReference type="PANTHER" id="PTHR34386">
    <property type="entry name" value="GLUTAREDOXIN"/>
    <property type="match status" value="1"/>
</dbReference>
<dbReference type="InterPro" id="IPR036249">
    <property type="entry name" value="Thioredoxin-like_sf"/>
</dbReference>
<gene>
    <name evidence="9" type="ORF">LREN565_0870</name>
</gene>
<reference evidence="9" key="1">
    <citation type="submission" date="2016-11" db="EMBL/GenBank/DDBJ databases">
        <authorList>
            <person name="Jaros S."/>
            <person name="Januszkiewicz K."/>
            <person name="Wedrychowicz H."/>
        </authorList>
    </citation>
    <scope>NUCLEOTIDE SEQUENCE</scope>
    <source>
        <strain evidence="9">ACA-DC 565</strain>
    </source>
</reference>
<keyword evidence="6" id="KW-1015">Disulfide bond</keyword>
<keyword evidence="5" id="KW-0249">Electron transport</keyword>
<evidence type="ECO:0000256" key="4">
    <source>
        <dbReference type="ARBA" id="ARBA00022448"/>
    </source>
</evidence>
<comment type="similarity">
    <text evidence="2">Belongs to the glutaredoxin family.</text>
</comment>
<evidence type="ECO:0000256" key="7">
    <source>
        <dbReference type="ARBA" id="ARBA00023284"/>
    </source>
</evidence>
<evidence type="ECO:0000256" key="2">
    <source>
        <dbReference type="ARBA" id="ARBA00007787"/>
    </source>
</evidence>
<accession>A0A1K2I5T3</accession>
<dbReference type="AlphaFoldDB" id="A0A1K2I5T3"/>
<dbReference type="Gene3D" id="3.40.30.10">
    <property type="entry name" value="Glutaredoxin"/>
    <property type="match status" value="1"/>
</dbReference>
<dbReference type="InterPro" id="IPR051548">
    <property type="entry name" value="Grx-like_ET"/>
</dbReference>
<dbReference type="GO" id="GO:0045454">
    <property type="term" value="P:cell redox homeostasis"/>
    <property type="evidence" value="ECO:0007669"/>
    <property type="project" value="InterPro"/>
</dbReference>
<name>A0A1K2I5T3_9LACO</name>
<evidence type="ECO:0000313" key="9">
    <source>
        <dbReference type="EMBL" id="SFZ87757.1"/>
    </source>
</evidence>
<dbReference type="InterPro" id="IPR002109">
    <property type="entry name" value="Glutaredoxin"/>
</dbReference>
<dbReference type="Pfam" id="PF00462">
    <property type="entry name" value="Glutaredoxin"/>
    <property type="match status" value="1"/>
</dbReference>
<evidence type="ECO:0000259" key="8">
    <source>
        <dbReference type="Pfam" id="PF00462"/>
    </source>
</evidence>
<dbReference type="SUPFAM" id="SSF52833">
    <property type="entry name" value="Thioredoxin-like"/>
    <property type="match status" value="1"/>
</dbReference>
<proteinExistence type="inferred from homology"/>
<protein>
    <recommendedName>
        <fullName evidence="3">Glutaredoxin-like protein NrdH</fullName>
    </recommendedName>
</protein>
<comment type="function">
    <text evidence="1">Electron transport system for the ribonucleotide reductase system NrdEF.</text>
</comment>
<dbReference type="PROSITE" id="PS51354">
    <property type="entry name" value="GLUTAREDOXIN_2"/>
    <property type="match status" value="1"/>
</dbReference>
<evidence type="ECO:0000256" key="3">
    <source>
        <dbReference type="ARBA" id="ARBA00017945"/>
    </source>
</evidence>
<organism evidence="9">
    <name type="scientific">Loigolactobacillus rennini</name>
    <dbReference type="NCBI Taxonomy" id="238013"/>
    <lineage>
        <taxon>Bacteria</taxon>
        <taxon>Bacillati</taxon>
        <taxon>Bacillota</taxon>
        <taxon>Bacilli</taxon>
        <taxon>Lactobacillales</taxon>
        <taxon>Lactobacillaceae</taxon>
        <taxon>Loigolactobacillus</taxon>
    </lineage>
</organism>
<evidence type="ECO:0000256" key="6">
    <source>
        <dbReference type="ARBA" id="ARBA00023157"/>
    </source>
</evidence>